<evidence type="ECO:0000256" key="1">
    <source>
        <dbReference type="SAM" id="MobiDB-lite"/>
    </source>
</evidence>
<accession>A0A225VJR8</accession>
<protein>
    <recommendedName>
        <fullName evidence="4">Retrotransposon gag domain-containing protein</fullName>
    </recommendedName>
</protein>
<comment type="caution">
    <text evidence="2">The sequence shown here is derived from an EMBL/GenBank/DDBJ whole genome shotgun (WGS) entry which is preliminary data.</text>
</comment>
<keyword evidence="3" id="KW-1185">Reference proteome</keyword>
<feature type="region of interest" description="Disordered" evidence="1">
    <location>
        <begin position="238"/>
        <end position="280"/>
    </location>
</feature>
<evidence type="ECO:0000313" key="3">
    <source>
        <dbReference type="Proteomes" id="UP000198211"/>
    </source>
</evidence>
<reference evidence="3" key="1">
    <citation type="submission" date="2017-03" db="EMBL/GenBank/DDBJ databases">
        <title>Phytopthora megakarya and P. palmivora, two closely related causual agents of cacao black pod achieved similar genome size and gene model numbers by different mechanisms.</title>
        <authorList>
            <person name="Ali S."/>
            <person name="Shao J."/>
            <person name="Larry D.J."/>
            <person name="Kronmiller B."/>
            <person name="Shen D."/>
            <person name="Strem M.D."/>
            <person name="Melnick R.L."/>
            <person name="Guiltinan M.J."/>
            <person name="Tyler B.M."/>
            <person name="Meinhardt L.W."/>
            <person name="Bailey B.A."/>
        </authorList>
    </citation>
    <scope>NUCLEOTIDE SEQUENCE [LARGE SCALE GENOMIC DNA]</scope>
    <source>
        <strain evidence="3">zdho120</strain>
    </source>
</reference>
<feature type="compositionally biased region" description="Basic and acidic residues" evidence="1">
    <location>
        <begin position="266"/>
        <end position="275"/>
    </location>
</feature>
<dbReference type="Proteomes" id="UP000198211">
    <property type="component" value="Unassembled WGS sequence"/>
</dbReference>
<dbReference type="EMBL" id="NBNE01004237">
    <property type="protein sequence ID" value="OWZ05821.1"/>
    <property type="molecule type" value="Genomic_DNA"/>
</dbReference>
<name>A0A225VJR8_9STRA</name>
<feature type="region of interest" description="Disordered" evidence="1">
    <location>
        <begin position="1"/>
        <end position="58"/>
    </location>
</feature>
<gene>
    <name evidence="2" type="ORF">PHMEG_00022012</name>
</gene>
<feature type="compositionally biased region" description="Polar residues" evidence="1">
    <location>
        <begin position="20"/>
        <end position="48"/>
    </location>
</feature>
<dbReference type="OrthoDB" id="10554453at2759"/>
<organism evidence="2 3">
    <name type="scientific">Phytophthora megakarya</name>
    <dbReference type="NCBI Taxonomy" id="4795"/>
    <lineage>
        <taxon>Eukaryota</taxon>
        <taxon>Sar</taxon>
        <taxon>Stramenopiles</taxon>
        <taxon>Oomycota</taxon>
        <taxon>Peronosporomycetes</taxon>
        <taxon>Peronosporales</taxon>
        <taxon>Peronosporaceae</taxon>
        <taxon>Phytophthora</taxon>
    </lineage>
</organism>
<evidence type="ECO:0000313" key="2">
    <source>
        <dbReference type="EMBL" id="OWZ05821.1"/>
    </source>
</evidence>
<evidence type="ECO:0008006" key="4">
    <source>
        <dbReference type="Google" id="ProtNLM"/>
    </source>
</evidence>
<dbReference type="AlphaFoldDB" id="A0A225VJR8"/>
<proteinExistence type="predicted"/>
<feature type="compositionally biased region" description="Basic and acidic residues" evidence="1">
    <location>
        <begin position="1"/>
        <end position="18"/>
    </location>
</feature>
<sequence length="402" mass="46026">MITPRSDNRKARVARELEQTESTANTRPVTGRISSRRQAPAGDSSSEEGNPLYQDDDENDTTAELAGQIRELTAMEWLDPTPRFEIAQHRPLCKIAPSVRFCVRDETYTHTPPNDWRMAFHLSLRDGAGQWHRSLSRKTKRTRSLLSDKFIGYYYSQLNQSAITRYYRSKRSEKEHIRDYLNRLNANIKFEHSVREAKDHVKHFLEKRGDRDLERQLTPMQLRDIHTLEDIVSDVQKMENQVSSHSSSQSSSRRDDKSHSSSSENYGRHESRSRSQEQICSEPRHTLRVALIDTSVTNLITALQTRASLERSNEYSNDYSKDGPIDFYEGDEADRDECDSDCCSKDEIQGEDTYSDQDERPVAAANDKNVGGLLMGRSGAAASARKMTDNSQVDLVKVDLDR</sequence>